<keyword evidence="4" id="KW-1185">Reference proteome</keyword>
<feature type="domain" description="DUF4334" evidence="2">
    <location>
        <begin position="120"/>
        <end position="175"/>
    </location>
</feature>
<dbReference type="EMBL" id="BAAAMY010000014">
    <property type="protein sequence ID" value="GAA1931474.1"/>
    <property type="molecule type" value="Genomic_DNA"/>
</dbReference>
<comment type="caution">
    <text evidence="3">The sequence shown here is derived from an EMBL/GenBank/DDBJ whole genome shotgun (WGS) entry which is preliminary data.</text>
</comment>
<accession>A0ABN2PSS9</accession>
<dbReference type="InterPro" id="IPR025568">
    <property type="entry name" value="DUF4334"/>
</dbReference>
<feature type="domain" description="GXWXG" evidence="1">
    <location>
        <begin position="21"/>
        <end position="78"/>
    </location>
</feature>
<sequence length="177" mass="19206">MTETDAAALGRGTTTADALRVYDDLPAVALDELLGSWRGSGVPTGHPMDGLLEAYGWHGKRFEGAEDGHPLVFRGPRGLFSANPALVPMGLVLRLGPRLRPAPVAAVGRRAVALARTRAPHSRLRAVEHRGVVTATMVYDDLPIADHFRRLDEATLLGVMDLRGMTQPFVFLLHRET</sequence>
<evidence type="ECO:0000313" key="3">
    <source>
        <dbReference type="EMBL" id="GAA1931474.1"/>
    </source>
</evidence>
<dbReference type="Proteomes" id="UP001501612">
    <property type="component" value="Unassembled WGS sequence"/>
</dbReference>
<evidence type="ECO:0000259" key="1">
    <source>
        <dbReference type="Pfam" id="PF14231"/>
    </source>
</evidence>
<evidence type="ECO:0000259" key="2">
    <source>
        <dbReference type="Pfam" id="PF14232"/>
    </source>
</evidence>
<dbReference type="RefSeq" id="WP_344009387.1">
    <property type="nucleotide sequence ID" value="NZ_BAAAMY010000014.1"/>
</dbReference>
<gene>
    <name evidence="3" type="ORF">GCM10009737_36800</name>
</gene>
<evidence type="ECO:0000313" key="4">
    <source>
        <dbReference type="Proteomes" id="UP001501612"/>
    </source>
</evidence>
<organism evidence="3 4">
    <name type="scientific">Nocardioides lentus</name>
    <dbReference type="NCBI Taxonomy" id="338077"/>
    <lineage>
        <taxon>Bacteria</taxon>
        <taxon>Bacillati</taxon>
        <taxon>Actinomycetota</taxon>
        <taxon>Actinomycetes</taxon>
        <taxon>Propionibacteriales</taxon>
        <taxon>Nocardioidaceae</taxon>
        <taxon>Nocardioides</taxon>
    </lineage>
</organism>
<name>A0ABN2PSS9_9ACTN</name>
<protein>
    <submittedName>
        <fullName evidence="3">DUF4334 domain-containing protein</fullName>
    </submittedName>
</protein>
<dbReference type="InterPro" id="IPR025951">
    <property type="entry name" value="GXWXG_dom"/>
</dbReference>
<dbReference type="Pfam" id="PF14231">
    <property type="entry name" value="GXWXG"/>
    <property type="match status" value="1"/>
</dbReference>
<dbReference type="Pfam" id="PF14232">
    <property type="entry name" value="DUF4334"/>
    <property type="match status" value="1"/>
</dbReference>
<dbReference type="Gene3D" id="2.40.128.580">
    <property type="entry name" value="GXWXG domain"/>
    <property type="match status" value="1"/>
</dbReference>
<proteinExistence type="predicted"/>
<reference evidence="3 4" key="1">
    <citation type="journal article" date="2019" name="Int. J. Syst. Evol. Microbiol.">
        <title>The Global Catalogue of Microorganisms (GCM) 10K type strain sequencing project: providing services to taxonomists for standard genome sequencing and annotation.</title>
        <authorList>
            <consortium name="The Broad Institute Genomics Platform"/>
            <consortium name="The Broad Institute Genome Sequencing Center for Infectious Disease"/>
            <person name="Wu L."/>
            <person name="Ma J."/>
        </authorList>
    </citation>
    <scope>NUCLEOTIDE SEQUENCE [LARGE SCALE GENOMIC DNA]</scope>
    <source>
        <strain evidence="3 4">JCM 14046</strain>
    </source>
</reference>